<proteinExistence type="predicted"/>
<protein>
    <recommendedName>
        <fullName evidence="5">Methyltransferase</fullName>
    </recommendedName>
</protein>
<evidence type="ECO:0000256" key="2">
    <source>
        <dbReference type="ARBA" id="ARBA00022679"/>
    </source>
</evidence>
<dbReference type="Proteomes" id="UP000422108">
    <property type="component" value="Chromosome"/>
</dbReference>
<dbReference type="InterPro" id="IPR050078">
    <property type="entry name" value="Ribosomal_L11_MeTrfase_PrmA"/>
</dbReference>
<evidence type="ECO:0000313" key="4">
    <source>
        <dbReference type="Proteomes" id="UP000422108"/>
    </source>
</evidence>
<dbReference type="PANTHER" id="PTHR43648">
    <property type="entry name" value="ELECTRON TRANSFER FLAVOPROTEIN BETA SUBUNIT LYSINE METHYLTRANSFERASE"/>
    <property type="match status" value="1"/>
</dbReference>
<reference evidence="3 4" key="1">
    <citation type="submission" date="2019-11" db="EMBL/GenBank/DDBJ databases">
        <title>Comparative genomics of hydrocarbon-degrading Desulfosarcina strains.</title>
        <authorList>
            <person name="Watanabe M."/>
            <person name="Kojima H."/>
            <person name="Fukui M."/>
        </authorList>
    </citation>
    <scope>NUCLEOTIDE SEQUENCE [LARGE SCALE GENOMIC DNA]</scope>
    <source>
        <strain evidence="4">oXyS1</strain>
    </source>
</reference>
<dbReference type="GO" id="GO:0016279">
    <property type="term" value="F:protein-lysine N-methyltransferase activity"/>
    <property type="evidence" value="ECO:0007669"/>
    <property type="project" value="TreeGrafter"/>
</dbReference>
<dbReference type="GO" id="GO:0032259">
    <property type="term" value="P:methylation"/>
    <property type="evidence" value="ECO:0007669"/>
    <property type="project" value="UniProtKB-KW"/>
</dbReference>
<dbReference type="SUPFAM" id="SSF53335">
    <property type="entry name" value="S-adenosyl-L-methionine-dependent methyltransferases"/>
    <property type="match status" value="1"/>
</dbReference>
<dbReference type="Gene3D" id="3.40.50.150">
    <property type="entry name" value="Vaccinia Virus protein VP39"/>
    <property type="match status" value="1"/>
</dbReference>
<keyword evidence="1" id="KW-0489">Methyltransferase</keyword>
<evidence type="ECO:0008006" key="5">
    <source>
        <dbReference type="Google" id="ProtNLM"/>
    </source>
</evidence>
<keyword evidence="2" id="KW-0808">Transferase</keyword>
<sequence length="184" mass="20623">MEEPLYWIFCWASGQAMVRFLLSHPEWVAGKRVLDFGCGSGVVAIAAAKAGAAKVWASDIDPLARQATLMNCRLNSVSVKVIGDWTVCTEPLDLILAADVLYDRANLAYLDRFIERSPEVLVADSRVKTFDYPPYRKIGQLQSFTIPDLAEPDEFGHVCLYHYHLECYRMIPCGIATITDTFAR</sequence>
<keyword evidence="4" id="KW-1185">Reference proteome</keyword>
<accession>A0A5K8A673</accession>
<dbReference type="RefSeq" id="WP_231716945.1">
    <property type="nucleotide sequence ID" value="NZ_AP021879.1"/>
</dbReference>
<dbReference type="EMBL" id="AP021879">
    <property type="protein sequence ID" value="BBO87961.1"/>
    <property type="molecule type" value="Genomic_DNA"/>
</dbReference>
<name>A0A5K8A673_9BACT</name>
<evidence type="ECO:0000313" key="3">
    <source>
        <dbReference type="EMBL" id="BBO87961.1"/>
    </source>
</evidence>
<dbReference type="PANTHER" id="PTHR43648:SF1">
    <property type="entry name" value="ELECTRON TRANSFER FLAVOPROTEIN BETA SUBUNIT LYSINE METHYLTRANSFERASE"/>
    <property type="match status" value="1"/>
</dbReference>
<dbReference type="Pfam" id="PF06325">
    <property type="entry name" value="PrmA"/>
    <property type="match status" value="1"/>
</dbReference>
<gene>
    <name evidence="3" type="ORF">DSCOOX_11410</name>
</gene>
<organism evidence="3 4">
    <name type="scientific">Desulfosarcina ovata subsp. ovata</name>
    <dbReference type="NCBI Taxonomy" id="2752305"/>
    <lineage>
        <taxon>Bacteria</taxon>
        <taxon>Pseudomonadati</taxon>
        <taxon>Thermodesulfobacteriota</taxon>
        <taxon>Desulfobacteria</taxon>
        <taxon>Desulfobacterales</taxon>
        <taxon>Desulfosarcinaceae</taxon>
        <taxon>Desulfosarcina</taxon>
    </lineage>
</organism>
<evidence type="ECO:0000256" key="1">
    <source>
        <dbReference type="ARBA" id="ARBA00022603"/>
    </source>
</evidence>
<dbReference type="AlphaFoldDB" id="A0A5K8A673"/>
<dbReference type="InterPro" id="IPR029063">
    <property type="entry name" value="SAM-dependent_MTases_sf"/>
</dbReference>